<evidence type="ECO:0000256" key="2">
    <source>
        <dbReference type="ARBA" id="ARBA00004308"/>
    </source>
</evidence>
<feature type="disulfide bond" evidence="9">
    <location>
        <begin position="90"/>
        <end position="105"/>
    </location>
</feature>
<comment type="subcellular location">
    <subcellularLocation>
        <location evidence="2">Endomembrane system</location>
    </subcellularLocation>
    <subcellularLocation>
        <location evidence="1">Membrane</location>
        <topology evidence="1">Single-pass membrane protein</topology>
    </subcellularLocation>
</comment>
<comment type="caution">
    <text evidence="9">Lacks conserved residue(s) required for the propagation of feature annotation.</text>
</comment>
<dbReference type="OrthoDB" id="10017719at2759"/>
<dbReference type="EMBL" id="CADEPM010000010">
    <property type="protein sequence ID" value="CAB3410364.1"/>
    <property type="molecule type" value="Genomic_DNA"/>
</dbReference>
<protein>
    <submittedName>
        <fullName evidence="11">Uncharacterized protein</fullName>
    </submittedName>
</protein>
<dbReference type="InterPro" id="IPR002172">
    <property type="entry name" value="LDrepeatLR_classA_rpt"/>
</dbReference>
<keyword evidence="7 9" id="KW-1015">Disulfide bond</keyword>
<accession>A0A8S1F9D6</accession>
<dbReference type="GO" id="GO:0012505">
    <property type="term" value="C:endomembrane system"/>
    <property type="evidence" value="ECO:0007669"/>
    <property type="project" value="UniProtKB-SubCell"/>
</dbReference>
<dbReference type="PANTHER" id="PTHR24270">
    <property type="entry name" value="LOW-DENSITY LIPOPROTEIN RECEPTOR-RELATED"/>
    <property type="match status" value="1"/>
</dbReference>
<keyword evidence="4" id="KW-0677">Repeat</keyword>
<dbReference type="Proteomes" id="UP000494206">
    <property type="component" value="Unassembled WGS sequence"/>
</dbReference>
<dbReference type="SMART" id="SM00192">
    <property type="entry name" value="LDLa"/>
    <property type="match status" value="3"/>
</dbReference>
<dbReference type="SUPFAM" id="SSF57424">
    <property type="entry name" value="LDL receptor-like module"/>
    <property type="match status" value="3"/>
</dbReference>
<name>A0A8S1F9D6_9PELO</name>
<evidence type="ECO:0000256" key="6">
    <source>
        <dbReference type="ARBA" id="ARBA00023136"/>
    </source>
</evidence>
<feature type="disulfide bond" evidence="9">
    <location>
        <begin position="22"/>
        <end position="34"/>
    </location>
</feature>
<feature type="chain" id="PRO_5035814491" evidence="10">
    <location>
        <begin position="20"/>
        <end position="254"/>
    </location>
</feature>
<dbReference type="Gene3D" id="4.10.400.10">
    <property type="entry name" value="Low-density Lipoprotein Receptor"/>
    <property type="match status" value="3"/>
</dbReference>
<keyword evidence="6" id="KW-0472">Membrane</keyword>
<dbReference type="FunFam" id="4.10.400.10:FF:000065">
    <property type="entry name" value="Transmembrane protease serine 7"/>
    <property type="match status" value="1"/>
</dbReference>
<dbReference type="PROSITE" id="PS50068">
    <property type="entry name" value="LDLRA_2"/>
    <property type="match status" value="3"/>
</dbReference>
<dbReference type="AlphaFoldDB" id="A0A8S1F9D6"/>
<comment type="caution">
    <text evidence="11">The sequence shown here is derived from an EMBL/GenBank/DDBJ whole genome shotgun (WGS) entry which is preliminary data.</text>
</comment>
<feature type="disulfide bond" evidence="9">
    <location>
        <begin position="29"/>
        <end position="47"/>
    </location>
</feature>
<dbReference type="CDD" id="cd00112">
    <property type="entry name" value="LDLa"/>
    <property type="match status" value="3"/>
</dbReference>
<keyword evidence="10" id="KW-0732">Signal</keyword>
<dbReference type="Pfam" id="PF00057">
    <property type="entry name" value="Ldl_recept_a"/>
    <property type="match status" value="3"/>
</dbReference>
<evidence type="ECO:0000256" key="7">
    <source>
        <dbReference type="ARBA" id="ARBA00023157"/>
    </source>
</evidence>
<dbReference type="InterPro" id="IPR050685">
    <property type="entry name" value="LDLR"/>
</dbReference>
<evidence type="ECO:0000256" key="3">
    <source>
        <dbReference type="ARBA" id="ARBA00022692"/>
    </source>
</evidence>
<keyword evidence="3" id="KW-0812">Transmembrane</keyword>
<keyword evidence="12" id="KW-1185">Reference proteome</keyword>
<evidence type="ECO:0000313" key="11">
    <source>
        <dbReference type="EMBL" id="CAB3410364.1"/>
    </source>
</evidence>
<feature type="disulfide bond" evidence="9">
    <location>
        <begin position="153"/>
        <end position="168"/>
    </location>
</feature>
<evidence type="ECO:0000256" key="1">
    <source>
        <dbReference type="ARBA" id="ARBA00004167"/>
    </source>
</evidence>
<gene>
    <name evidence="11" type="ORF">CBOVIS_LOCUS11898</name>
</gene>
<evidence type="ECO:0000256" key="4">
    <source>
        <dbReference type="ARBA" id="ARBA00022737"/>
    </source>
</evidence>
<evidence type="ECO:0000313" key="12">
    <source>
        <dbReference type="Proteomes" id="UP000494206"/>
    </source>
</evidence>
<sequence>MLLYTIIIIIIYLTDIAKCTDCANDQLQCNDGKCIMQHWLCDGARDCADGSDEAHEACDKHKNKNSPCFGNQPECEKHGSSRCIPHEWLCDGHPDCDKGEDEENCSTIRWFRPPESLVENYERKKVKATTAEYCPYGEFKCASGECVKRDKVCDGKFDCNDRSDEKECKENNTSSSTQFPFTPIMALLFVTASPETLSNHVRRSDVPKPISSQTVEQLLTELNYTTQRDSPRTLKPVKYVKGIPITPVNDTDHY</sequence>
<proteinExistence type="predicted"/>
<organism evidence="11 12">
    <name type="scientific">Caenorhabditis bovis</name>
    <dbReference type="NCBI Taxonomy" id="2654633"/>
    <lineage>
        <taxon>Eukaryota</taxon>
        <taxon>Metazoa</taxon>
        <taxon>Ecdysozoa</taxon>
        <taxon>Nematoda</taxon>
        <taxon>Chromadorea</taxon>
        <taxon>Rhabditida</taxon>
        <taxon>Rhabditina</taxon>
        <taxon>Rhabditomorpha</taxon>
        <taxon>Rhabditoidea</taxon>
        <taxon>Rhabditidae</taxon>
        <taxon>Peloderinae</taxon>
        <taxon>Caenorhabditis</taxon>
    </lineage>
</organism>
<keyword evidence="8" id="KW-0325">Glycoprotein</keyword>
<evidence type="ECO:0000256" key="5">
    <source>
        <dbReference type="ARBA" id="ARBA00022989"/>
    </source>
</evidence>
<dbReference type="InterPro" id="IPR023415">
    <property type="entry name" value="LDLR_class-A_CS"/>
</dbReference>
<reference evidence="11 12" key="1">
    <citation type="submission" date="2020-04" db="EMBL/GenBank/DDBJ databases">
        <authorList>
            <person name="Laetsch R D."/>
            <person name="Stevens L."/>
            <person name="Kumar S."/>
            <person name="Blaxter L. M."/>
        </authorList>
    </citation>
    <scope>NUCLEOTIDE SEQUENCE [LARGE SCALE GENOMIC DNA]</scope>
</reference>
<feature type="signal peptide" evidence="10">
    <location>
        <begin position="1"/>
        <end position="19"/>
    </location>
</feature>
<keyword evidence="5" id="KW-1133">Transmembrane helix</keyword>
<dbReference type="GO" id="GO:0005886">
    <property type="term" value="C:plasma membrane"/>
    <property type="evidence" value="ECO:0007669"/>
    <property type="project" value="TreeGrafter"/>
</dbReference>
<feature type="disulfide bond" evidence="9">
    <location>
        <begin position="141"/>
        <end position="159"/>
    </location>
</feature>
<dbReference type="PROSITE" id="PS01209">
    <property type="entry name" value="LDLRA_1"/>
    <property type="match status" value="2"/>
</dbReference>
<dbReference type="InterPro" id="IPR036055">
    <property type="entry name" value="LDL_receptor-like_sf"/>
</dbReference>
<evidence type="ECO:0000256" key="10">
    <source>
        <dbReference type="SAM" id="SignalP"/>
    </source>
</evidence>
<feature type="disulfide bond" evidence="9">
    <location>
        <begin position="134"/>
        <end position="146"/>
    </location>
</feature>
<dbReference type="PANTHER" id="PTHR24270:SF62">
    <property type="entry name" value="LOW-DENSITY LIPOPROTEIN RECEPTOR-RELATED PROTEIN 2"/>
    <property type="match status" value="1"/>
</dbReference>
<dbReference type="PRINTS" id="PR00261">
    <property type="entry name" value="LDLRECEPTOR"/>
</dbReference>
<evidence type="ECO:0000256" key="9">
    <source>
        <dbReference type="PROSITE-ProRule" id="PRU00124"/>
    </source>
</evidence>
<dbReference type="GO" id="GO:0016192">
    <property type="term" value="P:vesicle-mediated transport"/>
    <property type="evidence" value="ECO:0007669"/>
    <property type="project" value="UniProtKB-ARBA"/>
</dbReference>
<evidence type="ECO:0000256" key="8">
    <source>
        <dbReference type="ARBA" id="ARBA00023180"/>
    </source>
</evidence>